<feature type="binding site" evidence="4">
    <location>
        <begin position="148"/>
        <end position="149"/>
    </location>
    <ligand>
        <name>S-methyl-5'-thioadenosine</name>
        <dbReference type="ChEBI" id="CHEBI:17509"/>
    </ligand>
</feature>
<organism evidence="7 8">
    <name type="scientific">Actinopolyspora mortivallis</name>
    <dbReference type="NCBI Taxonomy" id="33906"/>
    <lineage>
        <taxon>Bacteria</taxon>
        <taxon>Bacillati</taxon>
        <taxon>Actinomycetota</taxon>
        <taxon>Actinomycetes</taxon>
        <taxon>Actinopolysporales</taxon>
        <taxon>Actinopolysporaceae</taxon>
        <taxon>Actinopolyspora</taxon>
    </lineage>
</organism>
<feature type="binding site" evidence="4">
    <location>
        <position position="67"/>
    </location>
    <ligand>
        <name>spermidine</name>
        <dbReference type="ChEBI" id="CHEBI:57834"/>
    </ligand>
</feature>
<comment type="similarity">
    <text evidence="1 4">Belongs to the spermidine/spermine synthase family.</text>
</comment>
<protein>
    <recommendedName>
        <fullName evidence="4">Polyamine aminopropyltransferase</fullName>
    </recommendedName>
    <alternativeName>
        <fullName evidence="4">Putrescine aminopropyltransferase</fullName>
        <shortName evidence="4">PAPT</shortName>
    </alternativeName>
    <alternativeName>
        <fullName evidence="4">Spermidine synthase</fullName>
        <shortName evidence="4">SPDS</shortName>
        <shortName evidence="4">SPDSY</shortName>
        <ecNumber evidence="4">2.5.1.16</ecNumber>
    </alternativeName>
</protein>
<dbReference type="InterPro" id="IPR001045">
    <property type="entry name" value="Spermi_synthase"/>
</dbReference>
<keyword evidence="4" id="KW-0745">Spermidine biosynthesis</keyword>
<evidence type="ECO:0000256" key="1">
    <source>
        <dbReference type="ARBA" id="ARBA00007867"/>
    </source>
</evidence>
<feature type="domain" description="PABS" evidence="6">
    <location>
        <begin position="8"/>
        <end position="255"/>
    </location>
</feature>
<dbReference type="InterPro" id="IPR030374">
    <property type="entry name" value="PABS"/>
</dbReference>
<comment type="pathway">
    <text evidence="4">Amine and polyamine biosynthesis; spermidine biosynthesis; spermidine from putrescine: step 1/1.</text>
</comment>
<dbReference type="STRING" id="1050202.GCA_000384035_03240"/>
<comment type="function">
    <text evidence="4">Catalyzes the irreversible transfer of a propylamine group from the amino donor S-adenosylmethioninamine (decarboxy-AdoMet) to putrescine (1,4-diaminobutane) to yield spermidine.</text>
</comment>
<name>A0A2T0GWX0_ACTMO</name>
<dbReference type="Gene3D" id="3.40.50.150">
    <property type="entry name" value="Vaccinia Virus protein VP39"/>
    <property type="match status" value="1"/>
</dbReference>
<dbReference type="PROSITE" id="PS51006">
    <property type="entry name" value="PABS_2"/>
    <property type="match status" value="1"/>
</dbReference>
<keyword evidence="3 4" id="KW-0620">Polyamine biosynthesis</keyword>
<comment type="subunit">
    <text evidence="4">Homodimer or homotetramer.</text>
</comment>
<evidence type="ECO:0000256" key="2">
    <source>
        <dbReference type="ARBA" id="ARBA00022679"/>
    </source>
</evidence>
<dbReference type="GO" id="GO:0004766">
    <property type="term" value="F:spermidine synthase activity"/>
    <property type="evidence" value="ECO:0007669"/>
    <property type="project" value="UniProtKB-UniRule"/>
</dbReference>
<sequence>MRMANTTGSWLREPIREDVADLWRLHEVHCTADTEFQRMLIARTRLGVTLFCDDNPQSAECGQLAFHEAELIPAALLAEQVRRVLVIGCSEGPVPQIAAELGAERVDHVDIDPECVRLCADHLPFGYTPEDVKRAEHWEGPVRLHYADGADFVAEALRRGDSYDVIVLDLPEEDQDSTEGYNAMYGQEFFETYRRLLTPGGVLSTHVSRPHLSFPTAETADSLRRPWQQLGRTFDTRVFFRSTEQPWAAIMIGSPTRRADPVRRMRERLAEIDYTPRTIDAEELRGATYLPLALR</sequence>
<comment type="catalytic activity">
    <reaction evidence="4">
        <text>S-adenosyl 3-(methylsulfanyl)propylamine + putrescine = S-methyl-5'-thioadenosine + spermidine + H(+)</text>
        <dbReference type="Rhea" id="RHEA:12721"/>
        <dbReference type="ChEBI" id="CHEBI:15378"/>
        <dbReference type="ChEBI" id="CHEBI:17509"/>
        <dbReference type="ChEBI" id="CHEBI:57443"/>
        <dbReference type="ChEBI" id="CHEBI:57834"/>
        <dbReference type="ChEBI" id="CHEBI:326268"/>
        <dbReference type="EC" id="2.5.1.16"/>
    </reaction>
</comment>
<dbReference type="EMBL" id="PVSR01000012">
    <property type="protein sequence ID" value="PRW63594.1"/>
    <property type="molecule type" value="Genomic_DNA"/>
</dbReference>
<evidence type="ECO:0000256" key="5">
    <source>
        <dbReference type="PROSITE-ProRule" id="PRU00354"/>
    </source>
</evidence>
<accession>A0A2T0GWX0</accession>
<dbReference type="InParanoid" id="A0A2T0GWX0"/>
<evidence type="ECO:0000256" key="4">
    <source>
        <dbReference type="HAMAP-Rule" id="MF_00198"/>
    </source>
</evidence>
<gene>
    <name evidence="4" type="primary">speE</name>
    <name evidence="7" type="ORF">CEP50_09755</name>
</gene>
<feature type="binding site" evidence="4">
    <location>
        <position position="37"/>
    </location>
    <ligand>
        <name>S-methyl-5'-thioadenosine</name>
        <dbReference type="ChEBI" id="CHEBI:17509"/>
    </ligand>
</feature>
<dbReference type="InterPro" id="IPR029063">
    <property type="entry name" value="SAM-dependent_MTases_sf"/>
</dbReference>
<evidence type="ECO:0000313" key="8">
    <source>
        <dbReference type="Proteomes" id="UP000239352"/>
    </source>
</evidence>
<dbReference type="HAMAP" id="MF_00198">
    <property type="entry name" value="Spermidine_synth"/>
    <property type="match status" value="1"/>
</dbReference>
<proteinExistence type="inferred from homology"/>
<dbReference type="SUPFAM" id="SSF53335">
    <property type="entry name" value="S-adenosyl-L-methionine-dependent methyltransferases"/>
    <property type="match status" value="1"/>
</dbReference>
<reference evidence="7 8" key="1">
    <citation type="submission" date="2018-03" db="EMBL/GenBank/DDBJ databases">
        <title>Actinopolyspora mortivallis from Sahara, screening for active biomolecules.</title>
        <authorList>
            <person name="Selama O."/>
            <person name="Wellington E.M.H."/>
            <person name="Hacene H."/>
        </authorList>
    </citation>
    <scope>NUCLEOTIDE SEQUENCE [LARGE SCALE GENOMIC DNA]</scope>
    <source>
        <strain evidence="7 8">M5A</strain>
    </source>
</reference>
<evidence type="ECO:0000256" key="3">
    <source>
        <dbReference type="ARBA" id="ARBA00023115"/>
    </source>
</evidence>
<dbReference type="CDD" id="cd02440">
    <property type="entry name" value="AdoMet_MTases"/>
    <property type="match status" value="1"/>
</dbReference>
<evidence type="ECO:0000259" key="6">
    <source>
        <dbReference type="PROSITE" id="PS51006"/>
    </source>
</evidence>
<keyword evidence="2 4" id="KW-0808">Transferase</keyword>
<dbReference type="Pfam" id="PF01564">
    <property type="entry name" value="Spermine_synth"/>
    <property type="match status" value="1"/>
</dbReference>
<dbReference type="EC" id="2.5.1.16" evidence="4"/>
<dbReference type="PANTHER" id="PTHR43317">
    <property type="entry name" value="THERMOSPERMINE SYNTHASE ACAULIS5"/>
    <property type="match status" value="1"/>
</dbReference>
<comment type="caution">
    <text evidence="4">Lacks conserved residue(s) required for the propagation of feature annotation.</text>
</comment>
<dbReference type="Proteomes" id="UP000239352">
    <property type="component" value="Unassembled WGS sequence"/>
</dbReference>
<dbReference type="GO" id="GO:0010487">
    <property type="term" value="F:thermospermine synthase activity"/>
    <property type="evidence" value="ECO:0007669"/>
    <property type="project" value="UniProtKB-ARBA"/>
</dbReference>
<comment type="caution">
    <text evidence="7">The sequence shown here is derived from an EMBL/GenBank/DDBJ whole genome shotgun (WGS) entry which is preliminary data.</text>
</comment>
<evidence type="ECO:0000313" key="7">
    <source>
        <dbReference type="EMBL" id="PRW63594.1"/>
    </source>
</evidence>
<dbReference type="UniPathway" id="UPA00248">
    <property type="reaction ID" value="UER00314"/>
</dbReference>
<feature type="active site" description="Proton acceptor" evidence="4 5">
    <location>
        <position position="169"/>
    </location>
</feature>
<dbReference type="PANTHER" id="PTHR43317:SF1">
    <property type="entry name" value="THERMOSPERMINE SYNTHASE ACAULIS5"/>
    <property type="match status" value="1"/>
</dbReference>
<dbReference type="AlphaFoldDB" id="A0A2T0GWX0"/>
<feature type="binding site" evidence="4">
    <location>
        <position position="110"/>
    </location>
    <ligand>
        <name>S-methyl-5'-thioadenosine</name>
        <dbReference type="ChEBI" id="CHEBI:17509"/>
    </ligand>
</feature>
<keyword evidence="8" id="KW-1185">Reference proteome</keyword>
<feature type="binding site" evidence="4">
    <location>
        <position position="91"/>
    </location>
    <ligand>
        <name>spermidine</name>
        <dbReference type="ChEBI" id="CHEBI:57834"/>
    </ligand>
</feature>
<dbReference type="GO" id="GO:0008295">
    <property type="term" value="P:spermidine biosynthetic process"/>
    <property type="evidence" value="ECO:0007669"/>
    <property type="project" value="UniProtKB-UniRule"/>
</dbReference>